<dbReference type="PANTHER" id="PTHR36307:SF1">
    <property type="entry name" value="FLAGELLA BASAL BODY P-RING FORMATION PROTEIN FLGA"/>
    <property type="match status" value="1"/>
</dbReference>
<protein>
    <recommendedName>
        <fullName evidence="4">Flagella basal body P-ring formation protein FlgA</fullName>
    </recommendedName>
</protein>
<feature type="chain" id="PRO_5016478800" description="Flagella basal body P-ring formation protein FlgA" evidence="4">
    <location>
        <begin position="21"/>
        <end position="229"/>
    </location>
</feature>
<dbReference type="Gene3D" id="3.90.1210.10">
    <property type="entry name" value="Antifreeze-like/N-acetylneuraminic acid synthase C-terminal domain"/>
    <property type="match status" value="1"/>
</dbReference>
<name>A0A372EHT6_9BURK</name>
<feature type="signal peptide" evidence="4">
    <location>
        <begin position="1"/>
        <end position="20"/>
    </location>
</feature>
<gene>
    <name evidence="6" type="primary">flgA</name>
    <name evidence="6" type="ORF">DY262_14855</name>
</gene>
<dbReference type="InterPro" id="IPR039246">
    <property type="entry name" value="Flagellar_FlgA"/>
</dbReference>
<evidence type="ECO:0000256" key="1">
    <source>
        <dbReference type="ARBA" id="ARBA00004418"/>
    </source>
</evidence>
<comment type="caution">
    <text evidence="6">The sequence shown here is derived from an EMBL/GenBank/DDBJ whole genome shotgun (WGS) entry which is preliminary data.</text>
</comment>
<comment type="subcellular location">
    <subcellularLocation>
        <location evidence="1 4">Periplasm</location>
    </subcellularLocation>
</comment>
<keyword evidence="7" id="KW-1185">Reference proteome</keyword>
<sequence length="229" mass="24631">MSRPLSLLLCAALLSSPSIAFCANNIPRIVKTVTAHWLEHADGRGWRGAQVDVSVVSAPEHEPKCDQPPEVVVVDGRYPSRMKLELRCGERWREPVVARARLRAEVLVAARDIAAGAALTEADLRYEARDLGATPEAIGSLDAVAGLVPRRALREGTLLQAKVLHEPVLVRRGRPVRIVARHGGAIAVESAGESLGQGKRGDAVRVRNLASGRVIEARVVGPDEVEPVK</sequence>
<accession>A0A372EHT6</accession>
<dbReference type="Pfam" id="PF13144">
    <property type="entry name" value="ChapFlgA"/>
    <property type="match status" value="1"/>
</dbReference>
<dbReference type="NCBIfam" id="TIGR03170">
    <property type="entry name" value="flgA_cterm"/>
    <property type="match status" value="1"/>
</dbReference>
<feature type="domain" description="SAF" evidence="5">
    <location>
        <begin position="104"/>
        <end position="165"/>
    </location>
</feature>
<reference evidence="6 7" key="1">
    <citation type="submission" date="2018-08" db="EMBL/GenBank/DDBJ databases">
        <title>Hydrogenophaga sp. LA-38 isolated from sludge.</title>
        <authorList>
            <person name="Im W.-T."/>
        </authorList>
    </citation>
    <scope>NUCLEOTIDE SEQUENCE [LARGE SCALE GENOMIC DNA]</scope>
    <source>
        <strain evidence="6 7">LA-38</strain>
    </source>
</reference>
<dbReference type="InterPro" id="IPR017585">
    <property type="entry name" value="SAF_FlgA"/>
</dbReference>
<comment type="function">
    <text evidence="4">Involved in the assembly process of the P-ring formation. It may associate with FlgF on the rod constituting a structure essential for the P-ring assembly or may act as a modulator protein for the P-ring assembly.</text>
</comment>
<dbReference type="Gene3D" id="2.30.30.760">
    <property type="match status" value="1"/>
</dbReference>
<keyword evidence="4" id="KW-1005">Bacterial flagellum biogenesis</keyword>
<evidence type="ECO:0000259" key="5">
    <source>
        <dbReference type="SMART" id="SM00858"/>
    </source>
</evidence>
<keyword evidence="6" id="KW-0969">Cilium</keyword>
<keyword evidence="6" id="KW-0282">Flagellum</keyword>
<evidence type="ECO:0000313" key="6">
    <source>
        <dbReference type="EMBL" id="RFP78018.1"/>
    </source>
</evidence>
<organism evidence="6 7">
    <name type="scientific">Hydrogenophaga borbori</name>
    <dbReference type="NCBI Taxonomy" id="2294117"/>
    <lineage>
        <taxon>Bacteria</taxon>
        <taxon>Pseudomonadati</taxon>
        <taxon>Pseudomonadota</taxon>
        <taxon>Betaproteobacteria</taxon>
        <taxon>Burkholderiales</taxon>
        <taxon>Comamonadaceae</taxon>
        <taxon>Hydrogenophaga</taxon>
    </lineage>
</organism>
<dbReference type="RefSeq" id="WP_116959894.1">
    <property type="nucleotide sequence ID" value="NZ_QVLS01000008.1"/>
</dbReference>
<comment type="similarity">
    <text evidence="4">Belongs to the FlgA family.</text>
</comment>
<dbReference type="GO" id="GO:0044780">
    <property type="term" value="P:bacterial-type flagellum assembly"/>
    <property type="evidence" value="ECO:0007669"/>
    <property type="project" value="InterPro"/>
</dbReference>
<evidence type="ECO:0000256" key="4">
    <source>
        <dbReference type="RuleBase" id="RU362063"/>
    </source>
</evidence>
<dbReference type="InterPro" id="IPR013974">
    <property type="entry name" value="SAF"/>
</dbReference>
<keyword evidence="3 4" id="KW-0574">Periplasm</keyword>
<keyword evidence="6" id="KW-0966">Cell projection</keyword>
<dbReference type="EMBL" id="QVLS01000008">
    <property type="protein sequence ID" value="RFP78018.1"/>
    <property type="molecule type" value="Genomic_DNA"/>
</dbReference>
<dbReference type="PANTHER" id="PTHR36307">
    <property type="entry name" value="FLAGELLA BASAL BODY P-RING FORMATION PROTEIN FLGA"/>
    <property type="match status" value="1"/>
</dbReference>
<evidence type="ECO:0000256" key="3">
    <source>
        <dbReference type="ARBA" id="ARBA00022764"/>
    </source>
</evidence>
<dbReference type="Proteomes" id="UP000261931">
    <property type="component" value="Unassembled WGS sequence"/>
</dbReference>
<proteinExistence type="inferred from homology"/>
<dbReference type="GO" id="GO:0042597">
    <property type="term" value="C:periplasmic space"/>
    <property type="evidence" value="ECO:0007669"/>
    <property type="project" value="UniProtKB-SubCell"/>
</dbReference>
<evidence type="ECO:0000313" key="7">
    <source>
        <dbReference type="Proteomes" id="UP000261931"/>
    </source>
</evidence>
<dbReference type="SMART" id="SM00858">
    <property type="entry name" value="SAF"/>
    <property type="match status" value="1"/>
</dbReference>
<dbReference type="AlphaFoldDB" id="A0A372EHT6"/>
<evidence type="ECO:0000256" key="2">
    <source>
        <dbReference type="ARBA" id="ARBA00022729"/>
    </source>
</evidence>
<keyword evidence="2 4" id="KW-0732">Signal</keyword>